<dbReference type="Pfam" id="PF00465">
    <property type="entry name" value="Fe-ADH"/>
    <property type="match status" value="1"/>
</dbReference>
<dbReference type="InterPro" id="IPR001670">
    <property type="entry name" value="ADH_Fe/GldA"/>
</dbReference>
<dbReference type="CDD" id="cd08177">
    <property type="entry name" value="MAR"/>
    <property type="match status" value="1"/>
</dbReference>
<dbReference type="InterPro" id="IPR034786">
    <property type="entry name" value="MAR"/>
</dbReference>
<gene>
    <name evidence="5" type="primary">tfdF2</name>
    <name evidence="5" type="ORF">COCCU_00580</name>
</gene>
<dbReference type="AlphaFoldDB" id="A0A6B8VXL7"/>
<dbReference type="Gene3D" id="1.20.1090.10">
    <property type="entry name" value="Dehydroquinate synthase-like - alpha domain"/>
    <property type="match status" value="1"/>
</dbReference>
<dbReference type="PANTHER" id="PTHR11496:SF83">
    <property type="entry name" value="HYDROXYACID-OXOACID TRANSHYDROGENASE, MITOCHONDRIAL"/>
    <property type="match status" value="1"/>
</dbReference>
<evidence type="ECO:0000313" key="6">
    <source>
        <dbReference type="Proteomes" id="UP000424462"/>
    </source>
</evidence>
<dbReference type="GO" id="GO:0018506">
    <property type="term" value="F:maleylacetate reductase activity"/>
    <property type="evidence" value="ECO:0007669"/>
    <property type="project" value="UniProtKB-EC"/>
</dbReference>
<dbReference type="EC" id="1.3.1.32" evidence="5"/>
<evidence type="ECO:0000256" key="1">
    <source>
        <dbReference type="ARBA" id="ARBA00023002"/>
    </source>
</evidence>
<evidence type="ECO:0000259" key="3">
    <source>
        <dbReference type="Pfam" id="PF00465"/>
    </source>
</evidence>
<organism evidence="5 6">
    <name type="scientific">Corynebacterium occultum</name>
    <dbReference type="NCBI Taxonomy" id="2675219"/>
    <lineage>
        <taxon>Bacteria</taxon>
        <taxon>Bacillati</taxon>
        <taxon>Actinomycetota</taxon>
        <taxon>Actinomycetes</taxon>
        <taxon>Mycobacteriales</taxon>
        <taxon>Corynebacteriaceae</taxon>
        <taxon>Corynebacterium</taxon>
    </lineage>
</organism>
<dbReference type="InterPro" id="IPR056798">
    <property type="entry name" value="ADH_Fe_C"/>
</dbReference>
<evidence type="ECO:0000256" key="2">
    <source>
        <dbReference type="ARBA" id="ARBA00023027"/>
    </source>
</evidence>
<proteinExistence type="predicted"/>
<keyword evidence="2" id="KW-0520">NAD</keyword>
<feature type="domain" description="Fe-containing alcohol dehydrogenase-like C-terminal" evidence="4">
    <location>
        <begin position="166"/>
        <end position="352"/>
    </location>
</feature>
<dbReference type="Gene3D" id="3.40.50.1970">
    <property type="match status" value="1"/>
</dbReference>
<dbReference type="KEGG" id="cok:COCCU_00580"/>
<dbReference type="Proteomes" id="UP000424462">
    <property type="component" value="Chromosome"/>
</dbReference>
<dbReference type="InterPro" id="IPR039697">
    <property type="entry name" value="Alcohol_dehydrogenase_Fe"/>
</dbReference>
<dbReference type="EMBL" id="CP046455">
    <property type="protein sequence ID" value="QGU06084.1"/>
    <property type="molecule type" value="Genomic_DNA"/>
</dbReference>
<accession>A0A6B8VXL7</accession>
<dbReference type="Pfam" id="PF25137">
    <property type="entry name" value="ADH_Fe_C"/>
    <property type="match status" value="1"/>
</dbReference>
<dbReference type="RefSeq" id="WP_156229692.1">
    <property type="nucleotide sequence ID" value="NZ_CP046455.1"/>
</dbReference>
<keyword evidence="1 5" id="KW-0560">Oxidoreductase</keyword>
<dbReference type="SUPFAM" id="SSF56796">
    <property type="entry name" value="Dehydroquinate synthase-like"/>
    <property type="match status" value="1"/>
</dbReference>
<dbReference type="GO" id="GO:0004022">
    <property type="term" value="F:alcohol dehydrogenase (NAD+) activity"/>
    <property type="evidence" value="ECO:0007669"/>
    <property type="project" value="TreeGrafter"/>
</dbReference>
<protein>
    <submittedName>
        <fullName evidence="5">Maleylacetate reductase</fullName>
        <ecNumber evidence="5">1.3.1.32</ecNumber>
    </submittedName>
</protein>
<feature type="domain" description="Alcohol dehydrogenase iron-type/glycerol dehydrogenase GldA" evidence="3">
    <location>
        <begin position="13"/>
        <end position="153"/>
    </location>
</feature>
<evidence type="ECO:0000313" key="5">
    <source>
        <dbReference type="EMBL" id="QGU06084.1"/>
    </source>
</evidence>
<dbReference type="GO" id="GO:0046872">
    <property type="term" value="F:metal ion binding"/>
    <property type="evidence" value="ECO:0007669"/>
    <property type="project" value="InterPro"/>
</dbReference>
<dbReference type="PANTHER" id="PTHR11496">
    <property type="entry name" value="ALCOHOL DEHYDROGENASE"/>
    <property type="match status" value="1"/>
</dbReference>
<keyword evidence="6" id="KW-1185">Reference proteome</keyword>
<sequence>MSGYEFTHQTLGQRVRFGRGQVGQHVAEEVKGHDATKVMLISSEREAPQASQATELIDIALNWAEVTQHVPVDLARRATLAARESGVDLILSVGGGSTTGLAKAIALETAIPVVAVPTTYAGSEATNMWGMTEEATKSTGLDDKVLPRAVIYDAELVATLPMGLAVASALNAMAHCVDSLWAPKADPINQVNALEGARALASALRRIHADPDDVEARGEAFYGCYLAAVSFASAGSGLHHKICHILGGTFNLPHAETHATVLPHVLAFNAPAVPELGERLARALSGGDSHPGGAVGALADLYREVEAPGALAEVGFTAEGIPEAVRRTLAVVPASNPVTATEENITQLLTNALEGEFATRKA</sequence>
<reference evidence="5 6" key="1">
    <citation type="submission" date="2019-11" db="EMBL/GenBank/DDBJ databases">
        <title>Complete genome sequence of Corynebacterium kalinowskii 1959, a novel Corynebacterium species isolated from soil of a small paddock in Vilsendorf, Germany.</title>
        <authorList>
            <person name="Schaffert L."/>
            <person name="Ruwe M."/>
            <person name="Milse J."/>
            <person name="Hanuschka K."/>
            <person name="Ortseifen V."/>
            <person name="Droste J."/>
            <person name="Brandt D."/>
            <person name="Schlueter L."/>
            <person name="Kutter Y."/>
            <person name="Vinke S."/>
            <person name="Viehoefer P."/>
            <person name="Jacob L."/>
            <person name="Luebke N.-C."/>
            <person name="Schulte-Berndt E."/>
            <person name="Hain C."/>
            <person name="Linder M."/>
            <person name="Schmidt P."/>
            <person name="Wollenschlaeger L."/>
            <person name="Luttermann T."/>
            <person name="Thieme E."/>
            <person name="Hassa J."/>
            <person name="Haak M."/>
            <person name="Wittchen M."/>
            <person name="Mentz A."/>
            <person name="Persicke M."/>
            <person name="Busche T."/>
            <person name="Ruckert C."/>
        </authorList>
    </citation>
    <scope>NUCLEOTIDE SEQUENCE [LARGE SCALE GENOMIC DNA]</scope>
    <source>
        <strain evidence="5 6">2039</strain>
    </source>
</reference>
<name>A0A6B8VXL7_9CORY</name>
<evidence type="ECO:0000259" key="4">
    <source>
        <dbReference type="Pfam" id="PF25137"/>
    </source>
</evidence>